<proteinExistence type="predicted"/>
<name>A0ABZ0XTC1_9BURK</name>
<dbReference type="RefSeq" id="WP_019919948.1">
    <property type="nucleotide sequence ID" value="NZ_CP140152.1"/>
</dbReference>
<evidence type="ECO:0000313" key="2">
    <source>
        <dbReference type="Proteomes" id="UP001326110"/>
    </source>
</evidence>
<gene>
    <name evidence="1" type="ORF">SR858_15720</name>
</gene>
<evidence type="ECO:0000313" key="1">
    <source>
        <dbReference type="EMBL" id="WQH02522.1"/>
    </source>
</evidence>
<organism evidence="1 2">
    <name type="scientific">Duganella zoogloeoides</name>
    <dbReference type="NCBI Taxonomy" id="75659"/>
    <lineage>
        <taxon>Bacteria</taxon>
        <taxon>Pseudomonadati</taxon>
        <taxon>Pseudomonadota</taxon>
        <taxon>Betaproteobacteria</taxon>
        <taxon>Burkholderiales</taxon>
        <taxon>Oxalobacteraceae</taxon>
        <taxon>Telluria group</taxon>
        <taxon>Duganella</taxon>
    </lineage>
</organism>
<sequence length="239" mass="27451">MIAKLPRLFNFAPLARGCRLVLEVARLPVATLCFDTRYHPEDVRDTHRQFTRRHPRYKVIGHKQLGVALIDLRRLTEPAMYPGSGAASYVGKARKRGYRLAQIDRNDHIDAIHAINTSMPSRQGRPMDARYQDRAAHYEPLCHYRYFGVFDKREQLVAYCNMGRFGNFAAFAQLLGYRNNDGVMHLMIADIVSLLLAEARAGAGPDYLMYDTFFGAQPGLRQFKTMLGFTPYRVRYTLQ</sequence>
<reference evidence="1 2" key="1">
    <citation type="submission" date="2023-11" db="EMBL/GenBank/DDBJ databases">
        <title>MicrobeMod: A computational toolkit for identifying prokaryotic methylation and restriction-modification with nanopore sequencing.</title>
        <authorList>
            <person name="Crits-Christoph A."/>
            <person name="Kang S.C."/>
            <person name="Lee H."/>
            <person name="Ostrov N."/>
        </authorList>
    </citation>
    <scope>NUCLEOTIDE SEQUENCE [LARGE SCALE GENOMIC DNA]</scope>
    <source>
        <strain evidence="1 2">ATCC 25935</strain>
    </source>
</reference>
<dbReference type="Proteomes" id="UP001326110">
    <property type="component" value="Chromosome"/>
</dbReference>
<keyword evidence="2" id="KW-1185">Reference proteome</keyword>
<dbReference type="EMBL" id="CP140152">
    <property type="protein sequence ID" value="WQH02522.1"/>
    <property type="molecule type" value="Genomic_DNA"/>
</dbReference>
<protein>
    <recommendedName>
        <fullName evidence="3">GNAT family N-acetyltransferase</fullName>
    </recommendedName>
</protein>
<evidence type="ECO:0008006" key="3">
    <source>
        <dbReference type="Google" id="ProtNLM"/>
    </source>
</evidence>
<accession>A0ABZ0XTC1</accession>